<evidence type="ECO:0000256" key="5">
    <source>
        <dbReference type="ARBA" id="ARBA00023136"/>
    </source>
</evidence>
<gene>
    <name evidence="8" type="ORF">ACFPXP_16995</name>
</gene>
<evidence type="ECO:0000256" key="4">
    <source>
        <dbReference type="ARBA" id="ARBA00022989"/>
    </source>
</evidence>
<keyword evidence="2 6" id="KW-1003">Cell membrane</keyword>
<organism evidence="8 9">
    <name type="scientific">Marinicrinis lubricantis</name>
    <dbReference type="NCBI Taxonomy" id="2086470"/>
    <lineage>
        <taxon>Bacteria</taxon>
        <taxon>Bacillati</taxon>
        <taxon>Bacillota</taxon>
        <taxon>Bacilli</taxon>
        <taxon>Bacillales</taxon>
        <taxon>Paenibacillaceae</taxon>
    </lineage>
</organism>
<accession>A0ABW1ISQ3</accession>
<dbReference type="Pfam" id="PF09335">
    <property type="entry name" value="VTT_dom"/>
    <property type="match status" value="1"/>
</dbReference>
<comment type="caution">
    <text evidence="6">Lacks conserved residue(s) required for the propagation of feature annotation.</text>
</comment>
<feature type="transmembrane region" description="Helical" evidence="6">
    <location>
        <begin position="20"/>
        <end position="42"/>
    </location>
</feature>
<feature type="domain" description="VTT" evidence="7">
    <location>
        <begin position="38"/>
        <end position="156"/>
    </location>
</feature>
<feature type="transmembrane region" description="Helical" evidence="6">
    <location>
        <begin position="164"/>
        <end position="182"/>
    </location>
</feature>
<keyword evidence="9" id="KW-1185">Reference proteome</keyword>
<evidence type="ECO:0000259" key="7">
    <source>
        <dbReference type="Pfam" id="PF09335"/>
    </source>
</evidence>
<keyword evidence="5 6" id="KW-0472">Membrane</keyword>
<protein>
    <recommendedName>
        <fullName evidence="6">TVP38/TMEM64 family membrane protein</fullName>
    </recommendedName>
</protein>
<dbReference type="PANTHER" id="PTHR12677:SF59">
    <property type="entry name" value="GOLGI APPARATUS MEMBRANE PROTEIN TVP38-RELATED"/>
    <property type="match status" value="1"/>
</dbReference>
<evidence type="ECO:0000256" key="1">
    <source>
        <dbReference type="ARBA" id="ARBA00004651"/>
    </source>
</evidence>
<comment type="subcellular location">
    <subcellularLocation>
        <location evidence="1 6">Cell membrane</location>
        <topology evidence="1 6">Multi-pass membrane protein</topology>
    </subcellularLocation>
</comment>
<feature type="transmembrane region" description="Helical" evidence="6">
    <location>
        <begin position="48"/>
        <end position="75"/>
    </location>
</feature>
<evidence type="ECO:0000313" key="9">
    <source>
        <dbReference type="Proteomes" id="UP001596250"/>
    </source>
</evidence>
<dbReference type="EMBL" id="JBHSQV010000176">
    <property type="protein sequence ID" value="MFC5988101.1"/>
    <property type="molecule type" value="Genomic_DNA"/>
</dbReference>
<comment type="similarity">
    <text evidence="6">Belongs to the TVP38/TMEM64 family.</text>
</comment>
<evidence type="ECO:0000256" key="3">
    <source>
        <dbReference type="ARBA" id="ARBA00022692"/>
    </source>
</evidence>
<dbReference type="InterPro" id="IPR032816">
    <property type="entry name" value="VTT_dom"/>
</dbReference>
<dbReference type="InterPro" id="IPR015414">
    <property type="entry name" value="TMEM64"/>
</dbReference>
<comment type="caution">
    <text evidence="8">The sequence shown here is derived from an EMBL/GenBank/DDBJ whole genome shotgun (WGS) entry which is preliminary data.</text>
</comment>
<dbReference type="PANTHER" id="PTHR12677">
    <property type="entry name" value="GOLGI APPARATUS MEMBRANE PROTEIN TVP38-RELATED"/>
    <property type="match status" value="1"/>
</dbReference>
<evidence type="ECO:0000313" key="8">
    <source>
        <dbReference type="EMBL" id="MFC5988101.1"/>
    </source>
</evidence>
<keyword evidence="4 6" id="KW-1133">Transmembrane helix</keyword>
<reference evidence="9" key="1">
    <citation type="journal article" date="2019" name="Int. J. Syst. Evol. Microbiol.">
        <title>The Global Catalogue of Microorganisms (GCM) 10K type strain sequencing project: providing services to taxonomists for standard genome sequencing and annotation.</title>
        <authorList>
            <consortium name="The Broad Institute Genomics Platform"/>
            <consortium name="The Broad Institute Genome Sequencing Center for Infectious Disease"/>
            <person name="Wu L."/>
            <person name="Ma J."/>
        </authorList>
    </citation>
    <scope>NUCLEOTIDE SEQUENCE [LARGE SCALE GENOMIC DNA]</scope>
    <source>
        <strain evidence="9">CCM 8749</strain>
    </source>
</reference>
<feature type="transmembrane region" description="Helical" evidence="6">
    <location>
        <begin position="105"/>
        <end position="128"/>
    </location>
</feature>
<evidence type="ECO:0000256" key="6">
    <source>
        <dbReference type="RuleBase" id="RU366058"/>
    </source>
</evidence>
<name>A0ABW1ISQ3_9BACL</name>
<proteinExistence type="inferred from homology"/>
<sequence>MGPLFNVDVIAEWLRSYGVWAILISLLINILISILGLVPTLFLSGANAVVFGFIPGFFLSLAGEALGAAVSFWLYRWGFGKQKKVKKENWKWLQRFNEAGRSRRAMILFIARLTPLIPSGVITFAAAISRMPFTDFFLITSLGKAPSIALETMVGHDLIRIGEYYPRLLISLFCLLLIYLLYRKKRI</sequence>
<evidence type="ECO:0000256" key="2">
    <source>
        <dbReference type="ARBA" id="ARBA00022475"/>
    </source>
</evidence>
<keyword evidence="3 6" id="KW-0812">Transmembrane</keyword>
<dbReference type="Proteomes" id="UP001596250">
    <property type="component" value="Unassembled WGS sequence"/>
</dbReference>
<dbReference type="RefSeq" id="WP_379895548.1">
    <property type="nucleotide sequence ID" value="NZ_CBCSCT010000021.1"/>
</dbReference>